<dbReference type="GO" id="GO:0000976">
    <property type="term" value="F:transcription cis-regulatory region binding"/>
    <property type="evidence" value="ECO:0007669"/>
    <property type="project" value="TreeGrafter"/>
</dbReference>
<evidence type="ECO:0000256" key="5">
    <source>
        <dbReference type="SAM" id="MobiDB-lite"/>
    </source>
</evidence>
<keyword evidence="1" id="KW-0805">Transcription regulation</keyword>
<dbReference type="PANTHER" id="PTHR30055">
    <property type="entry name" value="HTH-TYPE TRANSCRIPTIONAL REGULATOR RUTR"/>
    <property type="match status" value="1"/>
</dbReference>
<dbReference type="Gene3D" id="1.10.10.60">
    <property type="entry name" value="Homeodomain-like"/>
    <property type="match status" value="1"/>
</dbReference>
<evidence type="ECO:0000256" key="4">
    <source>
        <dbReference type="PROSITE-ProRule" id="PRU00335"/>
    </source>
</evidence>
<dbReference type="SUPFAM" id="SSF48498">
    <property type="entry name" value="Tetracyclin repressor-like, C-terminal domain"/>
    <property type="match status" value="1"/>
</dbReference>
<evidence type="ECO:0000256" key="3">
    <source>
        <dbReference type="ARBA" id="ARBA00023163"/>
    </source>
</evidence>
<dbReference type="GO" id="GO:0003700">
    <property type="term" value="F:DNA-binding transcription factor activity"/>
    <property type="evidence" value="ECO:0007669"/>
    <property type="project" value="TreeGrafter"/>
</dbReference>
<dbReference type="PROSITE" id="PS50977">
    <property type="entry name" value="HTH_TETR_2"/>
    <property type="match status" value="1"/>
</dbReference>
<dbReference type="EMBL" id="WBMS02000081">
    <property type="protein sequence ID" value="MWA07541.1"/>
    <property type="molecule type" value="Genomic_DNA"/>
</dbReference>
<comment type="caution">
    <text evidence="7">The sequence shown here is derived from an EMBL/GenBank/DDBJ whole genome shotgun (WGS) entry which is preliminary data.</text>
</comment>
<dbReference type="InterPro" id="IPR011075">
    <property type="entry name" value="TetR_C"/>
</dbReference>
<dbReference type="AlphaFoldDB" id="A0A6I4MW88"/>
<sequence length="213" mass="23236">MTLDDTDPPPTVADGGGAKATRRQRRNAAEVQSAVLLAAVEELSENGYDGFTMDRVAARAGTSKTAIYRRWPSRTALAFAAYKQMVARPEDPPDTGDLRSDVLELLHAAADRMDSPVQTQIIRGLVIDARHEPEVMADLRDEFGQGAPGTMLTILARAVARGEARQDSLIPRIATLPIALLRSEYFMFGPGPVSDQVITEIVDQVFLPLVRPR</sequence>
<evidence type="ECO:0000313" key="8">
    <source>
        <dbReference type="Proteomes" id="UP000462055"/>
    </source>
</evidence>
<dbReference type="InterPro" id="IPR036271">
    <property type="entry name" value="Tet_transcr_reg_TetR-rel_C_sf"/>
</dbReference>
<protein>
    <submittedName>
        <fullName evidence="7">TetR family transcriptional regulator</fullName>
    </submittedName>
</protein>
<evidence type="ECO:0000256" key="2">
    <source>
        <dbReference type="ARBA" id="ARBA00023125"/>
    </source>
</evidence>
<evidence type="ECO:0000259" key="6">
    <source>
        <dbReference type="PROSITE" id="PS50977"/>
    </source>
</evidence>
<accession>A0A6I4MW88</accession>
<dbReference type="InterPro" id="IPR001647">
    <property type="entry name" value="HTH_TetR"/>
</dbReference>
<keyword evidence="3" id="KW-0804">Transcription</keyword>
<keyword evidence="8" id="KW-1185">Reference proteome</keyword>
<dbReference type="PRINTS" id="PR00455">
    <property type="entry name" value="HTHTETR"/>
</dbReference>
<evidence type="ECO:0000256" key="1">
    <source>
        <dbReference type="ARBA" id="ARBA00023015"/>
    </source>
</evidence>
<dbReference type="SUPFAM" id="SSF46689">
    <property type="entry name" value="Homeodomain-like"/>
    <property type="match status" value="1"/>
</dbReference>
<dbReference type="Pfam" id="PF16859">
    <property type="entry name" value="TetR_C_11"/>
    <property type="match status" value="1"/>
</dbReference>
<proteinExistence type="predicted"/>
<dbReference type="Gene3D" id="1.10.357.10">
    <property type="entry name" value="Tetracycline Repressor, domain 2"/>
    <property type="match status" value="1"/>
</dbReference>
<keyword evidence="2 4" id="KW-0238">DNA-binding</keyword>
<reference evidence="7" key="1">
    <citation type="submission" date="2019-12" db="EMBL/GenBank/DDBJ databases">
        <title>Actinomadura physcomitrii sp. nov., a novel actinomycete isolated from moss [Physcomitrium sphaericum (Ludw) Fuernr].</title>
        <authorList>
            <person name="Zhuang X."/>
        </authorList>
    </citation>
    <scope>NUCLEOTIDE SEQUENCE [LARGE SCALE GENOMIC DNA]</scope>
    <source>
        <strain evidence="7">LD22</strain>
    </source>
</reference>
<name>A0A6I4MW88_9ACTN</name>
<feature type="region of interest" description="Disordered" evidence="5">
    <location>
        <begin position="1"/>
        <end position="25"/>
    </location>
</feature>
<organism evidence="7 8">
    <name type="scientific">Actinomadura physcomitrii</name>
    <dbReference type="NCBI Taxonomy" id="2650748"/>
    <lineage>
        <taxon>Bacteria</taxon>
        <taxon>Bacillati</taxon>
        <taxon>Actinomycetota</taxon>
        <taxon>Actinomycetes</taxon>
        <taxon>Streptosporangiales</taxon>
        <taxon>Thermomonosporaceae</taxon>
        <taxon>Actinomadura</taxon>
    </lineage>
</organism>
<gene>
    <name evidence="7" type="ORF">F8568_045925</name>
</gene>
<dbReference type="Proteomes" id="UP000462055">
    <property type="component" value="Unassembled WGS sequence"/>
</dbReference>
<feature type="domain" description="HTH tetR-type" evidence="6">
    <location>
        <begin position="29"/>
        <end position="89"/>
    </location>
</feature>
<feature type="DNA-binding region" description="H-T-H motif" evidence="4">
    <location>
        <begin position="52"/>
        <end position="71"/>
    </location>
</feature>
<dbReference type="InterPro" id="IPR050109">
    <property type="entry name" value="HTH-type_TetR-like_transc_reg"/>
</dbReference>
<evidence type="ECO:0000313" key="7">
    <source>
        <dbReference type="EMBL" id="MWA07541.1"/>
    </source>
</evidence>
<dbReference type="Pfam" id="PF00440">
    <property type="entry name" value="TetR_N"/>
    <property type="match status" value="1"/>
</dbReference>
<dbReference type="PANTHER" id="PTHR30055:SF148">
    <property type="entry name" value="TETR-FAMILY TRANSCRIPTIONAL REGULATOR"/>
    <property type="match status" value="1"/>
</dbReference>
<dbReference type="InterPro" id="IPR009057">
    <property type="entry name" value="Homeodomain-like_sf"/>
</dbReference>